<dbReference type="GO" id="GO:0046872">
    <property type="term" value="F:metal ion binding"/>
    <property type="evidence" value="ECO:0007669"/>
    <property type="project" value="UniProtKB-KW"/>
</dbReference>
<dbReference type="PANTHER" id="PTHR11964">
    <property type="entry name" value="S-ADENOSYLMETHIONINE SYNTHETASE"/>
    <property type="match status" value="1"/>
</dbReference>
<gene>
    <name evidence="16" type="ORF">METZ01_LOCUS156204</name>
</gene>
<sequence>MSKFLFTSESVTEGHPDKACDAFSDAILDDILSKDSEAHVACESLATKGLVVISGEVRTTGSIDVEDVVKRTIKEIGYHKGNSGVDPEEVKVMSMLHEQSTEIAQGVDAEDISEQGAGDQGLMFGFACKETPELMPLPIQISQRLTERLSILRKDGTLPWLRPDGKSQVSVTYENGAPVSVEKTVIATQHDDMLDEYGTEKQELEFVKSEVIHHVIKPVLDAYGYPYNEDFIVNGTGRFVYGGPEADTGLTGRKIIVDTYGGYAPHGGGAFSGKDPSKVDRSATYMARYIAKNIVAADLADRCEVQLSYSIGVAEPTSFYVKTKGTGSMDDEILTNLARDVFPIRPGEIVAHLDLKKPRYRQTAAYGHFGRELEQFTWEKTDMVDSLRSKL</sequence>
<evidence type="ECO:0000256" key="7">
    <source>
        <dbReference type="ARBA" id="ARBA00022679"/>
    </source>
</evidence>
<keyword evidence="12" id="KW-0630">Potassium</keyword>
<feature type="domain" description="S-adenosylmethionine synthetase central" evidence="14">
    <location>
        <begin position="114"/>
        <end position="239"/>
    </location>
</feature>
<dbReference type="GO" id="GO:0006730">
    <property type="term" value="P:one-carbon metabolic process"/>
    <property type="evidence" value="ECO:0007669"/>
    <property type="project" value="UniProtKB-KW"/>
</dbReference>
<keyword evidence="11" id="KW-0460">Magnesium</keyword>
<dbReference type="Pfam" id="PF02772">
    <property type="entry name" value="S-AdoMet_synt_M"/>
    <property type="match status" value="1"/>
</dbReference>
<evidence type="ECO:0000313" key="16">
    <source>
        <dbReference type="EMBL" id="SVB03350.1"/>
    </source>
</evidence>
<dbReference type="EMBL" id="UINC01026248">
    <property type="protein sequence ID" value="SVB03350.1"/>
    <property type="molecule type" value="Genomic_DNA"/>
</dbReference>
<dbReference type="InterPro" id="IPR002133">
    <property type="entry name" value="S-AdoMet_synthetase"/>
</dbReference>
<dbReference type="Pfam" id="PF02773">
    <property type="entry name" value="S-AdoMet_synt_C"/>
    <property type="match status" value="1"/>
</dbReference>
<evidence type="ECO:0000256" key="3">
    <source>
        <dbReference type="ARBA" id="ARBA00005224"/>
    </source>
</evidence>
<keyword evidence="6" id="KW-0554">One-carbon metabolism</keyword>
<dbReference type="InterPro" id="IPR022628">
    <property type="entry name" value="S-AdoMet_synt_N"/>
</dbReference>
<protein>
    <recommendedName>
        <fullName evidence="5">methionine adenosyltransferase</fullName>
        <ecNumber evidence="5">2.5.1.6</ecNumber>
    </recommendedName>
</protein>
<comment type="similarity">
    <text evidence="4">Belongs to the AdoMet synthase family.</text>
</comment>
<accession>A0A382AP85</accession>
<dbReference type="GO" id="GO:0004478">
    <property type="term" value="F:methionine adenosyltransferase activity"/>
    <property type="evidence" value="ECO:0007669"/>
    <property type="project" value="UniProtKB-EC"/>
</dbReference>
<evidence type="ECO:0000259" key="15">
    <source>
        <dbReference type="Pfam" id="PF02773"/>
    </source>
</evidence>
<dbReference type="PROSITE" id="PS00376">
    <property type="entry name" value="ADOMET_SYNTHASE_1"/>
    <property type="match status" value="1"/>
</dbReference>
<dbReference type="Gene3D" id="3.30.300.10">
    <property type="match status" value="3"/>
</dbReference>
<reference evidence="16" key="1">
    <citation type="submission" date="2018-05" db="EMBL/GenBank/DDBJ databases">
        <authorList>
            <person name="Lanie J.A."/>
            <person name="Ng W.-L."/>
            <person name="Kazmierczak K.M."/>
            <person name="Andrzejewski T.M."/>
            <person name="Davidsen T.M."/>
            <person name="Wayne K.J."/>
            <person name="Tettelin H."/>
            <person name="Glass J.I."/>
            <person name="Rusch D."/>
            <person name="Podicherti R."/>
            <person name="Tsui H.-C.T."/>
            <person name="Winkler M.E."/>
        </authorList>
    </citation>
    <scope>NUCLEOTIDE SEQUENCE</scope>
</reference>
<evidence type="ECO:0000256" key="6">
    <source>
        <dbReference type="ARBA" id="ARBA00022563"/>
    </source>
</evidence>
<feature type="domain" description="S-adenosylmethionine synthetase N-terminal" evidence="13">
    <location>
        <begin position="3"/>
        <end position="100"/>
    </location>
</feature>
<evidence type="ECO:0000256" key="12">
    <source>
        <dbReference type="ARBA" id="ARBA00022958"/>
    </source>
</evidence>
<evidence type="ECO:0000259" key="14">
    <source>
        <dbReference type="Pfam" id="PF02772"/>
    </source>
</evidence>
<dbReference type="EC" id="2.5.1.6" evidence="5"/>
<feature type="domain" description="S-adenosylmethionine synthetase C-terminal" evidence="15">
    <location>
        <begin position="242"/>
        <end position="380"/>
    </location>
</feature>
<evidence type="ECO:0000256" key="8">
    <source>
        <dbReference type="ARBA" id="ARBA00022723"/>
    </source>
</evidence>
<dbReference type="SUPFAM" id="SSF55973">
    <property type="entry name" value="S-adenosylmethionine synthetase"/>
    <property type="match status" value="3"/>
</dbReference>
<dbReference type="HAMAP" id="MF_00086">
    <property type="entry name" value="S_AdoMet_synth1"/>
    <property type="match status" value="1"/>
</dbReference>
<comment type="pathway">
    <text evidence="3">Amino-acid biosynthesis; S-adenosyl-L-methionine biosynthesis; S-adenosyl-L-methionine from L-methionine: step 1/1.</text>
</comment>
<evidence type="ECO:0000256" key="4">
    <source>
        <dbReference type="ARBA" id="ARBA00009685"/>
    </source>
</evidence>
<dbReference type="InterPro" id="IPR022636">
    <property type="entry name" value="S-AdoMet_synthetase_sfam"/>
</dbReference>
<dbReference type="AlphaFoldDB" id="A0A382AP85"/>
<evidence type="ECO:0000259" key="13">
    <source>
        <dbReference type="Pfam" id="PF00438"/>
    </source>
</evidence>
<keyword evidence="9" id="KW-0547">Nucleotide-binding</keyword>
<dbReference type="InterPro" id="IPR022630">
    <property type="entry name" value="S-AdoMet_synt_C"/>
</dbReference>
<comment type="cofactor">
    <cofactor evidence="2">
        <name>K(+)</name>
        <dbReference type="ChEBI" id="CHEBI:29103"/>
    </cofactor>
</comment>
<dbReference type="GO" id="GO:0006556">
    <property type="term" value="P:S-adenosylmethionine biosynthetic process"/>
    <property type="evidence" value="ECO:0007669"/>
    <property type="project" value="UniProtKB-UniPathway"/>
</dbReference>
<evidence type="ECO:0000256" key="11">
    <source>
        <dbReference type="ARBA" id="ARBA00022842"/>
    </source>
</evidence>
<keyword evidence="7" id="KW-0808">Transferase</keyword>
<dbReference type="PIRSF" id="PIRSF000497">
    <property type="entry name" value="MAT"/>
    <property type="match status" value="1"/>
</dbReference>
<evidence type="ECO:0000256" key="9">
    <source>
        <dbReference type="ARBA" id="ARBA00022741"/>
    </source>
</evidence>
<keyword evidence="10" id="KW-0067">ATP-binding</keyword>
<dbReference type="FunFam" id="3.30.300.10:FF:000003">
    <property type="entry name" value="S-adenosylmethionine synthase"/>
    <property type="match status" value="1"/>
</dbReference>
<comment type="cofactor">
    <cofactor evidence="1">
        <name>Mg(2+)</name>
        <dbReference type="ChEBI" id="CHEBI:18420"/>
    </cofactor>
</comment>
<evidence type="ECO:0000256" key="5">
    <source>
        <dbReference type="ARBA" id="ARBA00012828"/>
    </source>
</evidence>
<dbReference type="GO" id="GO:0005524">
    <property type="term" value="F:ATP binding"/>
    <property type="evidence" value="ECO:0007669"/>
    <property type="project" value="UniProtKB-KW"/>
</dbReference>
<dbReference type="UniPathway" id="UPA00315">
    <property type="reaction ID" value="UER00080"/>
</dbReference>
<name>A0A382AP85_9ZZZZ</name>
<evidence type="ECO:0000256" key="1">
    <source>
        <dbReference type="ARBA" id="ARBA00001946"/>
    </source>
</evidence>
<keyword evidence="8" id="KW-0479">Metal-binding</keyword>
<dbReference type="NCBIfam" id="TIGR01034">
    <property type="entry name" value="metK"/>
    <property type="match status" value="1"/>
</dbReference>
<organism evidence="16">
    <name type="scientific">marine metagenome</name>
    <dbReference type="NCBI Taxonomy" id="408172"/>
    <lineage>
        <taxon>unclassified sequences</taxon>
        <taxon>metagenomes</taxon>
        <taxon>ecological metagenomes</taxon>
    </lineage>
</organism>
<proteinExistence type="inferred from homology"/>
<dbReference type="CDD" id="cd18079">
    <property type="entry name" value="S-AdoMet_synt"/>
    <property type="match status" value="1"/>
</dbReference>
<evidence type="ECO:0000256" key="2">
    <source>
        <dbReference type="ARBA" id="ARBA00001958"/>
    </source>
</evidence>
<dbReference type="PROSITE" id="PS00377">
    <property type="entry name" value="ADOMET_SYNTHASE_2"/>
    <property type="match status" value="1"/>
</dbReference>
<dbReference type="Pfam" id="PF00438">
    <property type="entry name" value="S-AdoMet_synt_N"/>
    <property type="match status" value="1"/>
</dbReference>
<dbReference type="InterPro" id="IPR022629">
    <property type="entry name" value="S-AdoMet_synt_central"/>
</dbReference>
<dbReference type="InterPro" id="IPR022631">
    <property type="entry name" value="ADOMET_SYNTHASE_CS"/>
</dbReference>
<evidence type="ECO:0000256" key="10">
    <source>
        <dbReference type="ARBA" id="ARBA00022840"/>
    </source>
</evidence>